<reference evidence="1 2" key="1">
    <citation type="journal article" date="2021" name="BMC Genomics">
        <title>Datura genome reveals duplications of psychoactive alkaloid biosynthetic genes and high mutation rate following tissue culture.</title>
        <authorList>
            <person name="Rajewski A."/>
            <person name="Carter-House D."/>
            <person name="Stajich J."/>
            <person name="Litt A."/>
        </authorList>
    </citation>
    <scope>NUCLEOTIDE SEQUENCE [LARGE SCALE GENOMIC DNA]</scope>
    <source>
        <strain evidence="1">AR-01</strain>
    </source>
</reference>
<evidence type="ECO:0000313" key="1">
    <source>
        <dbReference type="EMBL" id="MCD7448920.1"/>
    </source>
</evidence>
<evidence type="ECO:0000313" key="2">
    <source>
        <dbReference type="Proteomes" id="UP000823775"/>
    </source>
</evidence>
<keyword evidence="2" id="KW-1185">Reference proteome</keyword>
<dbReference type="EMBL" id="JACEIK010000076">
    <property type="protein sequence ID" value="MCD7448920.1"/>
    <property type="molecule type" value="Genomic_DNA"/>
</dbReference>
<comment type="caution">
    <text evidence="1">The sequence shown here is derived from an EMBL/GenBank/DDBJ whole genome shotgun (WGS) entry which is preliminary data.</text>
</comment>
<organism evidence="1 2">
    <name type="scientific">Datura stramonium</name>
    <name type="common">Jimsonweed</name>
    <name type="synonym">Common thornapple</name>
    <dbReference type="NCBI Taxonomy" id="4076"/>
    <lineage>
        <taxon>Eukaryota</taxon>
        <taxon>Viridiplantae</taxon>
        <taxon>Streptophyta</taxon>
        <taxon>Embryophyta</taxon>
        <taxon>Tracheophyta</taxon>
        <taxon>Spermatophyta</taxon>
        <taxon>Magnoliopsida</taxon>
        <taxon>eudicotyledons</taxon>
        <taxon>Gunneridae</taxon>
        <taxon>Pentapetalae</taxon>
        <taxon>asterids</taxon>
        <taxon>lamiids</taxon>
        <taxon>Solanales</taxon>
        <taxon>Solanaceae</taxon>
        <taxon>Solanoideae</taxon>
        <taxon>Datureae</taxon>
        <taxon>Datura</taxon>
    </lineage>
</organism>
<accession>A0ABS8RQA9</accession>
<gene>
    <name evidence="1" type="ORF">HAX54_047259</name>
</gene>
<sequence length="113" mass="12713">MEKSMKLSKTYGNRVDDLRSTKGHRCNAGLTAVVYCMEEGWRSVNRISAPANHWCEHQSTKKPTASSCDQPVVCGSTPANWCQRRKAQNLSFHQIELTGVSRTYTGELLVNHM</sequence>
<dbReference type="Proteomes" id="UP000823775">
    <property type="component" value="Unassembled WGS sequence"/>
</dbReference>
<protein>
    <submittedName>
        <fullName evidence="1">Uncharacterized protein</fullName>
    </submittedName>
</protein>
<proteinExistence type="predicted"/>
<name>A0ABS8RQA9_DATST</name>